<evidence type="ECO:0000313" key="1">
    <source>
        <dbReference type="EMBL" id="KAG8082190.1"/>
    </source>
</evidence>
<organism evidence="1 2">
    <name type="scientific">Zizania palustris</name>
    <name type="common">Northern wild rice</name>
    <dbReference type="NCBI Taxonomy" id="103762"/>
    <lineage>
        <taxon>Eukaryota</taxon>
        <taxon>Viridiplantae</taxon>
        <taxon>Streptophyta</taxon>
        <taxon>Embryophyta</taxon>
        <taxon>Tracheophyta</taxon>
        <taxon>Spermatophyta</taxon>
        <taxon>Magnoliopsida</taxon>
        <taxon>Liliopsida</taxon>
        <taxon>Poales</taxon>
        <taxon>Poaceae</taxon>
        <taxon>BOP clade</taxon>
        <taxon>Oryzoideae</taxon>
        <taxon>Oryzeae</taxon>
        <taxon>Zizaniinae</taxon>
        <taxon>Zizania</taxon>
    </lineage>
</organism>
<name>A0A8J5SWP6_ZIZPA</name>
<sequence length="69" mass="8027">MDPQLLHLESSKLRPLYSSSVSSSLQIFEFWIDWLQNSMRKARFWEGRREQSRAWWCPGTRGLGGVGGL</sequence>
<protein>
    <submittedName>
        <fullName evidence="1">Uncharacterized protein</fullName>
    </submittedName>
</protein>
<dbReference type="Proteomes" id="UP000729402">
    <property type="component" value="Unassembled WGS sequence"/>
</dbReference>
<proteinExistence type="predicted"/>
<dbReference type="EMBL" id="JAAALK010000086">
    <property type="protein sequence ID" value="KAG8082190.1"/>
    <property type="molecule type" value="Genomic_DNA"/>
</dbReference>
<accession>A0A8J5SWP6</accession>
<reference evidence="1" key="1">
    <citation type="journal article" date="2021" name="bioRxiv">
        <title>Whole Genome Assembly and Annotation of Northern Wild Rice, Zizania palustris L., Supports a Whole Genome Duplication in the Zizania Genus.</title>
        <authorList>
            <person name="Haas M."/>
            <person name="Kono T."/>
            <person name="Macchietto M."/>
            <person name="Millas R."/>
            <person name="McGilp L."/>
            <person name="Shao M."/>
            <person name="Duquette J."/>
            <person name="Hirsch C.N."/>
            <person name="Kimball J."/>
        </authorList>
    </citation>
    <scope>NUCLEOTIDE SEQUENCE</scope>
    <source>
        <tissue evidence="1">Fresh leaf tissue</tissue>
    </source>
</reference>
<reference evidence="1" key="2">
    <citation type="submission" date="2021-02" db="EMBL/GenBank/DDBJ databases">
        <authorList>
            <person name="Kimball J.A."/>
            <person name="Haas M.W."/>
            <person name="Macchietto M."/>
            <person name="Kono T."/>
            <person name="Duquette J."/>
            <person name="Shao M."/>
        </authorList>
    </citation>
    <scope>NUCLEOTIDE SEQUENCE</scope>
    <source>
        <tissue evidence="1">Fresh leaf tissue</tissue>
    </source>
</reference>
<comment type="caution">
    <text evidence="1">The sequence shown here is derived from an EMBL/GenBank/DDBJ whole genome shotgun (WGS) entry which is preliminary data.</text>
</comment>
<gene>
    <name evidence="1" type="ORF">GUJ93_ZPchr0014g46592</name>
</gene>
<evidence type="ECO:0000313" key="2">
    <source>
        <dbReference type="Proteomes" id="UP000729402"/>
    </source>
</evidence>
<dbReference type="AlphaFoldDB" id="A0A8J5SWP6"/>
<keyword evidence="2" id="KW-1185">Reference proteome</keyword>